<feature type="domain" description="FAD-binding PCMH-type" evidence="4">
    <location>
        <begin position="3"/>
        <end position="176"/>
    </location>
</feature>
<dbReference type="Gene3D" id="3.30.390.50">
    <property type="entry name" value="CO dehydrogenase flavoprotein, C-terminal domain"/>
    <property type="match status" value="2"/>
</dbReference>
<dbReference type="PANTHER" id="PTHR42659">
    <property type="entry name" value="XANTHINE DEHYDROGENASE SUBUNIT C-RELATED"/>
    <property type="match status" value="1"/>
</dbReference>
<dbReference type="InterPro" id="IPR051312">
    <property type="entry name" value="Diverse_Substr_Oxidored"/>
</dbReference>
<evidence type="ECO:0000259" key="4">
    <source>
        <dbReference type="PROSITE" id="PS51387"/>
    </source>
</evidence>
<dbReference type="PANTHER" id="PTHR42659:SF2">
    <property type="entry name" value="XANTHINE DEHYDROGENASE SUBUNIT C-RELATED"/>
    <property type="match status" value="1"/>
</dbReference>
<dbReference type="Pfam" id="PF03450">
    <property type="entry name" value="CO_deh_flav_C"/>
    <property type="match status" value="1"/>
</dbReference>
<evidence type="ECO:0000313" key="6">
    <source>
        <dbReference type="Proteomes" id="UP000178606"/>
    </source>
</evidence>
<organism evidence="5 6">
    <name type="scientific">Handelsmanbacteria sp. (strain RIFCSPLOWO2_12_FULL_64_10)</name>
    <dbReference type="NCBI Taxonomy" id="1817868"/>
    <lineage>
        <taxon>Bacteria</taxon>
        <taxon>Candidatus Handelsmaniibacteriota</taxon>
    </lineage>
</organism>
<dbReference type="FunFam" id="3.30.465.10:FF:000017">
    <property type="entry name" value="Xanthine dehydrogenase, FAD binding subunit"/>
    <property type="match status" value="1"/>
</dbReference>
<protein>
    <recommendedName>
        <fullName evidence="4">FAD-binding PCMH-type domain-containing protein</fullName>
    </recommendedName>
</protein>
<proteinExistence type="predicted"/>
<dbReference type="Pfam" id="PF00941">
    <property type="entry name" value="FAD_binding_5"/>
    <property type="match status" value="1"/>
</dbReference>
<reference evidence="5 6" key="1">
    <citation type="journal article" date="2016" name="Nat. Commun.">
        <title>Thousands of microbial genomes shed light on interconnected biogeochemical processes in an aquifer system.</title>
        <authorList>
            <person name="Anantharaman K."/>
            <person name="Brown C.T."/>
            <person name="Hug L.A."/>
            <person name="Sharon I."/>
            <person name="Castelle C.J."/>
            <person name="Probst A.J."/>
            <person name="Thomas B.C."/>
            <person name="Singh A."/>
            <person name="Wilkins M.J."/>
            <person name="Karaoz U."/>
            <person name="Brodie E.L."/>
            <person name="Williams K.H."/>
            <person name="Hubbard S.S."/>
            <person name="Banfield J.F."/>
        </authorList>
    </citation>
    <scope>NUCLEOTIDE SEQUENCE [LARGE SCALE GENOMIC DNA]</scope>
    <source>
        <strain evidence="6">RIFCSPLOWO2_12_FULL_64_10</strain>
    </source>
</reference>
<dbReference type="GO" id="GO:0016491">
    <property type="term" value="F:oxidoreductase activity"/>
    <property type="evidence" value="ECO:0007669"/>
    <property type="project" value="UniProtKB-KW"/>
</dbReference>
<evidence type="ECO:0000313" key="5">
    <source>
        <dbReference type="EMBL" id="OGG46525.1"/>
    </source>
</evidence>
<evidence type="ECO:0000256" key="1">
    <source>
        <dbReference type="ARBA" id="ARBA00022630"/>
    </source>
</evidence>
<dbReference type="Proteomes" id="UP000178606">
    <property type="component" value="Unassembled WGS sequence"/>
</dbReference>
<dbReference type="SUPFAM" id="SSF56176">
    <property type="entry name" value="FAD-binding/transporter-associated domain-like"/>
    <property type="match status" value="1"/>
</dbReference>
<dbReference type="PROSITE" id="PS51387">
    <property type="entry name" value="FAD_PCMH"/>
    <property type="match status" value="1"/>
</dbReference>
<dbReference type="Gene3D" id="3.30.465.10">
    <property type="match status" value="1"/>
</dbReference>
<dbReference type="InterPro" id="IPR036683">
    <property type="entry name" value="CO_DH_flav_C_dom_sf"/>
</dbReference>
<dbReference type="SUPFAM" id="SSF55447">
    <property type="entry name" value="CO dehydrogenase flavoprotein C-terminal domain-like"/>
    <property type="match status" value="1"/>
</dbReference>
<dbReference type="GO" id="GO:0071949">
    <property type="term" value="F:FAD binding"/>
    <property type="evidence" value="ECO:0007669"/>
    <property type="project" value="InterPro"/>
</dbReference>
<name>A0A1F6CBD7_HANXR</name>
<evidence type="ECO:0000256" key="2">
    <source>
        <dbReference type="ARBA" id="ARBA00022827"/>
    </source>
</evidence>
<sequence>MRTALSKIELLEPRTLREALVMMKDHPRPIAGCTDIFVEANFGTLKERRFINLWGLKALRAIRVRGDVLSIGALATYTQMIRSRDVRRRLPMMVAAAREVGGVQIQNRGTLGGNIANGSPAGDSLPVLAAAEATVVLASAIGERRVAFNEYYTGYRASVRRPDELIVAVEVPPVPGRQWFRKVGTRAAQAISKVVMAAVRGPRTRIALGSVAPTVIRLPRTEASGDPSVLQQEISPIDDIRSTAAYRRRVAANLLAQFWRETE</sequence>
<dbReference type="InterPro" id="IPR016169">
    <property type="entry name" value="FAD-bd_PCMH_sub2"/>
</dbReference>
<gene>
    <name evidence="5" type="ORF">A3F84_15915</name>
</gene>
<dbReference type="InterPro" id="IPR005107">
    <property type="entry name" value="CO_DH_flav_C"/>
</dbReference>
<accession>A0A1F6CBD7</accession>
<comment type="caution">
    <text evidence="5">The sequence shown here is derived from an EMBL/GenBank/DDBJ whole genome shotgun (WGS) entry which is preliminary data.</text>
</comment>
<evidence type="ECO:0000256" key="3">
    <source>
        <dbReference type="ARBA" id="ARBA00023002"/>
    </source>
</evidence>
<dbReference type="InterPro" id="IPR036318">
    <property type="entry name" value="FAD-bd_PCMH-like_sf"/>
</dbReference>
<dbReference type="AlphaFoldDB" id="A0A1F6CBD7"/>
<keyword evidence="2" id="KW-0274">FAD</keyword>
<dbReference type="SMART" id="SM01092">
    <property type="entry name" value="CO_deh_flav_C"/>
    <property type="match status" value="1"/>
</dbReference>
<keyword evidence="3" id="KW-0560">Oxidoreductase</keyword>
<dbReference type="EMBL" id="MFKF01000306">
    <property type="protein sequence ID" value="OGG46525.1"/>
    <property type="molecule type" value="Genomic_DNA"/>
</dbReference>
<dbReference type="InterPro" id="IPR016166">
    <property type="entry name" value="FAD-bd_PCMH"/>
</dbReference>
<keyword evidence="1" id="KW-0285">Flavoprotein</keyword>
<dbReference type="InterPro" id="IPR002346">
    <property type="entry name" value="Mopterin_DH_FAD-bd"/>
</dbReference>